<feature type="domain" description="DUF7692" evidence="1">
    <location>
        <begin position="10"/>
        <end position="64"/>
    </location>
</feature>
<dbReference type="InterPro" id="IPR056109">
    <property type="entry name" value="DUF7692"/>
</dbReference>
<evidence type="ECO:0000313" key="2">
    <source>
        <dbReference type="EMBL" id="MFC6951942.1"/>
    </source>
</evidence>
<reference evidence="2 3" key="1">
    <citation type="journal article" date="2019" name="Int. J. Syst. Evol. Microbiol.">
        <title>The Global Catalogue of Microorganisms (GCM) 10K type strain sequencing project: providing services to taxonomists for standard genome sequencing and annotation.</title>
        <authorList>
            <consortium name="The Broad Institute Genomics Platform"/>
            <consortium name="The Broad Institute Genome Sequencing Center for Infectious Disease"/>
            <person name="Wu L."/>
            <person name="Ma J."/>
        </authorList>
    </citation>
    <scope>NUCLEOTIDE SEQUENCE [LARGE SCALE GENOMIC DNA]</scope>
    <source>
        <strain evidence="2 3">GX26</strain>
    </source>
</reference>
<evidence type="ECO:0000313" key="3">
    <source>
        <dbReference type="Proteomes" id="UP001596395"/>
    </source>
</evidence>
<comment type="caution">
    <text evidence="2">The sequence shown here is derived from an EMBL/GenBank/DDBJ whole genome shotgun (WGS) entry which is preliminary data.</text>
</comment>
<dbReference type="Pfam" id="PF24743">
    <property type="entry name" value="DUF7692"/>
    <property type="match status" value="1"/>
</dbReference>
<dbReference type="AlphaFoldDB" id="A0ABD5VD17"/>
<organism evidence="2 3">
    <name type="scientific">Halorubellus litoreus</name>
    <dbReference type="NCBI Taxonomy" id="755308"/>
    <lineage>
        <taxon>Archaea</taxon>
        <taxon>Methanobacteriati</taxon>
        <taxon>Methanobacteriota</taxon>
        <taxon>Stenosarchaea group</taxon>
        <taxon>Halobacteria</taxon>
        <taxon>Halobacteriales</taxon>
        <taxon>Halorubellaceae</taxon>
        <taxon>Halorubellus</taxon>
    </lineage>
</organism>
<dbReference type="EMBL" id="JBHSXN010000001">
    <property type="protein sequence ID" value="MFC6951942.1"/>
    <property type="molecule type" value="Genomic_DNA"/>
</dbReference>
<proteinExistence type="predicted"/>
<evidence type="ECO:0000259" key="1">
    <source>
        <dbReference type="Pfam" id="PF24743"/>
    </source>
</evidence>
<accession>A0ABD5VD17</accession>
<name>A0ABD5VD17_9EURY</name>
<dbReference type="Proteomes" id="UP001596395">
    <property type="component" value="Unassembled WGS sequence"/>
</dbReference>
<keyword evidence="3" id="KW-1185">Reference proteome</keyword>
<gene>
    <name evidence="2" type="ORF">ACFQGB_03615</name>
</gene>
<sequence length="98" mass="11123">MARRDVPGSVRIRTDDGNEWRYDAIQAAADYYDCNRSDAVAYACEDMTGAVGFLEEVLNRKDLSQQQREELVQSANSHLRGIQTEVRCQVSIHTESNK</sequence>
<protein>
    <recommendedName>
        <fullName evidence="1">DUF7692 domain-containing protein</fullName>
    </recommendedName>
</protein>
<dbReference type="RefSeq" id="WP_336348948.1">
    <property type="nucleotide sequence ID" value="NZ_JAZAQL010000001.1"/>
</dbReference>